<dbReference type="STRING" id="9402.L5KK36"/>
<evidence type="ECO:0000256" key="7">
    <source>
        <dbReference type="ARBA" id="ARBA00022989"/>
    </source>
</evidence>
<dbReference type="PROSITE" id="PS00022">
    <property type="entry name" value="EGF_1"/>
    <property type="match status" value="1"/>
</dbReference>
<feature type="transmembrane region" description="Helical" evidence="13">
    <location>
        <begin position="587"/>
        <end position="604"/>
    </location>
</feature>
<comment type="subcellular location">
    <subcellularLocation>
        <location evidence="1">Cell membrane</location>
        <topology evidence="1">Multi-pass membrane protein</topology>
    </subcellularLocation>
</comment>
<gene>
    <name evidence="15" type="ORF">PAL_GLEAN10011801</name>
</gene>
<comment type="similarity">
    <text evidence="3">Belongs to the bacterial ribosomal protein bL28 family.</text>
</comment>
<dbReference type="GO" id="GO:0003735">
    <property type="term" value="F:structural constituent of ribosome"/>
    <property type="evidence" value="ECO:0007669"/>
    <property type="project" value="InterPro"/>
</dbReference>
<evidence type="ECO:0000256" key="10">
    <source>
        <dbReference type="ARBA" id="ARBA00035269"/>
    </source>
</evidence>
<dbReference type="Pfam" id="PF00830">
    <property type="entry name" value="Ribosomal_L28"/>
    <property type="match status" value="1"/>
</dbReference>
<dbReference type="InterPro" id="IPR026569">
    <property type="entry name" value="Ribosomal_bL28"/>
</dbReference>
<evidence type="ECO:0000256" key="6">
    <source>
        <dbReference type="ARBA" id="ARBA00022980"/>
    </source>
</evidence>
<evidence type="ECO:0000259" key="14">
    <source>
        <dbReference type="PROSITE" id="PS50026"/>
    </source>
</evidence>
<keyword evidence="5 13" id="KW-0812">Transmembrane</keyword>
<keyword evidence="12" id="KW-0245">EGF-like domain</keyword>
<accession>L5KK36</accession>
<keyword evidence="4" id="KW-1003">Cell membrane</keyword>
<comment type="caution">
    <text evidence="12">Lacks conserved residue(s) required for the propagation of feature annotation.</text>
</comment>
<proteinExistence type="inferred from homology"/>
<sequence>ADIRLVSEQFSQSPQKLSFYSWYGSARLFHFRVPPDTVLLHWLLQVSRSGGPMCSNVEITVYFRYGAPPVINPLGTSFPANTSVQPSFLVKMLQSNASINISHPAPGDWFVAAHLPPSSQKIEMKGFVPTCAYIFQPDMLVMRVVEVSILEPNVPLPQTLLSHPSYLKIFVPEYTQELRLELQGCASNGSLGCPVHLTVGSATLPSNFQKVLTCTGPTWACHLLLPSPPWDRWLQVTAKSLAGPHVSVAFSAVATLTACRPWIVNFQHLLQSSPNQSCNASTSPLPPSPGYQDLGRSSRVGGGPFCLVNYQVMREDMDVMSVHFRPMDRVSVLVHSGMPSVMRLYLNTGMDSGGSLTISLWANKSMISNHTLVMVCVNAASPFLRFNASLNCTTAFFQGYSLSLSTSSLKAKLIIPYPETDNWYLSLQLVCPQSPEECEKAKVLVETTLYLVPCLDDCGPYGQCILLRRHGYLYAGCSCKAGWRGWSCTDNSTAQSTAQQRMATLLLTLSNLMFLAPITLSVYRCLLVEASVYAYTMFFSTFYHACDQPGEAVLCILNYDTLQYCDFLGSGVSIWVTILCMARLKAALKYVLLLLGTLVFAMSLQLDRRGAWNMMGPCLFAFVIMVTMWLPADSIPLQILAGSAVAFGAWLPGDHRLAAMPLHKFPVNLWKQLRLRDGIYSRLPQHYLRSLEETRTPTPVHYRPHEAKFKINPKNGQRERVEDVPIPVHYPPESQLGLWGGEGWILGHRYVNNDKLSKRVKKVWKPQLFQRELYSEILDTKFSVTVTMRTLDLIDEAYGFDFYILKASTPKEDLCSKFGMDLKRGMLLRLARRDPQLHPDDPERRAAIYDKYKEFIIKEEEAEWVGLTLDEAVEKQRLLEEKDPVPLFKVYVEELIEQLQQEALSEPAVVQKRASGK</sequence>
<name>L5KK36_PTEAL</name>
<dbReference type="Proteomes" id="UP000010552">
    <property type="component" value="Unassembled WGS sequence"/>
</dbReference>
<dbReference type="Pfam" id="PF12036">
    <property type="entry name" value="DUF3522"/>
    <property type="match status" value="1"/>
</dbReference>
<feature type="transmembrane region" description="Helical" evidence="13">
    <location>
        <begin position="611"/>
        <end position="629"/>
    </location>
</feature>
<feature type="disulfide bond" evidence="12">
    <location>
        <begin position="454"/>
        <end position="464"/>
    </location>
</feature>
<dbReference type="GO" id="GO:0005840">
    <property type="term" value="C:ribosome"/>
    <property type="evidence" value="ECO:0007669"/>
    <property type="project" value="UniProtKB-KW"/>
</dbReference>
<reference evidence="16" key="1">
    <citation type="journal article" date="2013" name="Science">
        <title>Comparative analysis of bat genomes provides insight into the evolution of flight and immunity.</title>
        <authorList>
            <person name="Zhang G."/>
            <person name="Cowled C."/>
            <person name="Shi Z."/>
            <person name="Huang Z."/>
            <person name="Bishop-Lilly K.A."/>
            <person name="Fang X."/>
            <person name="Wynne J.W."/>
            <person name="Xiong Z."/>
            <person name="Baker M.L."/>
            <person name="Zhao W."/>
            <person name="Tachedjian M."/>
            <person name="Zhu Y."/>
            <person name="Zhou P."/>
            <person name="Jiang X."/>
            <person name="Ng J."/>
            <person name="Yang L."/>
            <person name="Wu L."/>
            <person name="Xiao J."/>
            <person name="Feng Y."/>
            <person name="Chen Y."/>
            <person name="Sun X."/>
            <person name="Zhang Y."/>
            <person name="Marsh G.A."/>
            <person name="Crameri G."/>
            <person name="Broder C.C."/>
            <person name="Frey K.G."/>
            <person name="Wang L.F."/>
            <person name="Wang J."/>
        </authorList>
    </citation>
    <scope>NUCLEOTIDE SEQUENCE [LARGE SCALE GENOMIC DNA]</scope>
</reference>
<dbReference type="SUPFAM" id="SSF143800">
    <property type="entry name" value="L28p-like"/>
    <property type="match status" value="1"/>
</dbReference>
<evidence type="ECO:0000256" key="2">
    <source>
        <dbReference type="ARBA" id="ARBA00005542"/>
    </source>
</evidence>
<dbReference type="FunCoup" id="L5KK36">
    <property type="interactions" value="166"/>
</dbReference>
<dbReference type="eggNOG" id="ENOG502QQ7Q">
    <property type="taxonomic scope" value="Eukaryota"/>
</dbReference>
<evidence type="ECO:0000256" key="12">
    <source>
        <dbReference type="PROSITE-ProRule" id="PRU00076"/>
    </source>
</evidence>
<dbReference type="InParanoid" id="L5KK36"/>
<feature type="disulfide bond" evidence="12">
    <location>
        <begin position="479"/>
        <end position="488"/>
    </location>
</feature>
<evidence type="ECO:0000256" key="3">
    <source>
        <dbReference type="ARBA" id="ARBA00008760"/>
    </source>
</evidence>
<organism evidence="15 16">
    <name type="scientific">Pteropus alecto</name>
    <name type="common">Black flying fox</name>
    <dbReference type="NCBI Taxonomy" id="9402"/>
    <lineage>
        <taxon>Eukaryota</taxon>
        <taxon>Metazoa</taxon>
        <taxon>Chordata</taxon>
        <taxon>Craniata</taxon>
        <taxon>Vertebrata</taxon>
        <taxon>Euteleostomi</taxon>
        <taxon>Mammalia</taxon>
        <taxon>Eutheria</taxon>
        <taxon>Laurasiatheria</taxon>
        <taxon>Chiroptera</taxon>
        <taxon>Yinpterochiroptera</taxon>
        <taxon>Pteropodoidea</taxon>
        <taxon>Pteropodidae</taxon>
        <taxon>Pteropodinae</taxon>
        <taxon>Pteropus</taxon>
    </lineage>
</organism>
<keyword evidence="16" id="KW-1185">Reference proteome</keyword>
<keyword evidence="8 13" id="KW-0472">Membrane</keyword>
<feature type="domain" description="EGF-like" evidence="14">
    <location>
        <begin position="450"/>
        <end position="489"/>
    </location>
</feature>
<evidence type="ECO:0000256" key="13">
    <source>
        <dbReference type="SAM" id="Phobius"/>
    </source>
</evidence>
<keyword evidence="6" id="KW-0689">Ribosomal protein</keyword>
<comment type="similarity">
    <text evidence="2">Belongs to the TMEM8 family.</text>
</comment>
<dbReference type="GO" id="GO:0005886">
    <property type="term" value="C:plasma membrane"/>
    <property type="evidence" value="ECO:0007669"/>
    <property type="project" value="UniProtKB-SubCell"/>
</dbReference>
<keyword evidence="7 13" id="KW-1133">Transmembrane helix</keyword>
<dbReference type="AlphaFoldDB" id="L5KK36"/>
<feature type="non-terminal residue" evidence="15">
    <location>
        <position position="1"/>
    </location>
</feature>
<dbReference type="InterPro" id="IPR021910">
    <property type="entry name" value="NGX6/PGAP6/MYMK"/>
</dbReference>
<dbReference type="PANTHER" id="PTHR14319">
    <property type="entry name" value="FIVE-SPAN TRANSMEMBRANE PROTEIN M83"/>
    <property type="match status" value="1"/>
</dbReference>
<evidence type="ECO:0000313" key="15">
    <source>
        <dbReference type="EMBL" id="ELK10878.1"/>
    </source>
</evidence>
<dbReference type="PROSITE" id="PS01186">
    <property type="entry name" value="EGF_2"/>
    <property type="match status" value="1"/>
</dbReference>
<protein>
    <recommendedName>
        <fullName evidence="10">Large ribosomal subunit protein bL28m</fullName>
    </recommendedName>
    <alternativeName>
        <fullName evidence="11">39S ribosomal protein L28, mitochondrial</fullName>
    </alternativeName>
</protein>
<keyword evidence="12" id="KW-1015">Disulfide bond</keyword>
<evidence type="ECO:0000313" key="16">
    <source>
        <dbReference type="Proteomes" id="UP000010552"/>
    </source>
</evidence>
<dbReference type="GO" id="GO:1990904">
    <property type="term" value="C:ribonucleoprotein complex"/>
    <property type="evidence" value="ECO:0007669"/>
    <property type="project" value="UniProtKB-KW"/>
</dbReference>
<dbReference type="EMBL" id="KB030715">
    <property type="protein sequence ID" value="ELK10878.1"/>
    <property type="molecule type" value="Genomic_DNA"/>
</dbReference>
<dbReference type="InterPro" id="IPR034704">
    <property type="entry name" value="Ribosomal_bL28/bL31-like_sf"/>
</dbReference>
<dbReference type="PROSITE" id="PS50026">
    <property type="entry name" value="EGF_3"/>
    <property type="match status" value="1"/>
</dbReference>
<dbReference type="InterPro" id="IPR000742">
    <property type="entry name" value="EGF"/>
</dbReference>
<dbReference type="PANTHER" id="PTHR14319:SF7">
    <property type="entry name" value="POST-GPI ATTACHMENT TO PROTEINS FACTOR 6"/>
    <property type="match status" value="1"/>
</dbReference>
<evidence type="ECO:0000256" key="4">
    <source>
        <dbReference type="ARBA" id="ARBA00022475"/>
    </source>
</evidence>
<evidence type="ECO:0000256" key="8">
    <source>
        <dbReference type="ARBA" id="ARBA00023136"/>
    </source>
</evidence>
<evidence type="ECO:0000256" key="1">
    <source>
        <dbReference type="ARBA" id="ARBA00004651"/>
    </source>
</evidence>
<evidence type="ECO:0000256" key="9">
    <source>
        <dbReference type="ARBA" id="ARBA00023274"/>
    </source>
</evidence>
<keyword evidence="9" id="KW-0687">Ribonucleoprotein</keyword>
<evidence type="ECO:0000256" key="5">
    <source>
        <dbReference type="ARBA" id="ARBA00022692"/>
    </source>
</evidence>
<evidence type="ECO:0000256" key="11">
    <source>
        <dbReference type="ARBA" id="ARBA00035538"/>
    </source>
</evidence>